<feature type="region of interest" description="Disordered" evidence="5">
    <location>
        <begin position="432"/>
        <end position="486"/>
    </location>
</feature>
<evidence type="ECO:0000256" key="1">
    <source>
        <dbReference type="ARBA" id="ARBA00004123"/>
    </source>
</evidence>
<gene>
    <name evidence="6" type="ORF">OJ252_1954</name>
</gene>
<evidence type="ECO:0000313" key="7">
    <source>
        <dbReference type="Proteomes" id="UP001071777"/>
    </source>
</evidence>
<proteinExistence type="inferred from homology"/>
<keyword evidence="4" id="KW-0539">Nucleus</keyword>
<comment type="similarity">
    <text evidence="2">Belongs to the RRP1 family.</text>
</comment>
<evidence type="ECO:0000256" key="5">
    <source>
        <dbReference type="SAM" id="MobiDB-lite"/>
    </source>
</evidence>
<evidence type="ECO:0000313" key="6">
    <source>
        <dbReference type="EMBL" id="KAJ1610185.1"/>
    </source>
</evidence>
<accession>A0ABQ8P6K2</accession>
<dbReference type="Pfam" id="PF05997">
    <property type="entry name" value="Nop52"/>
    <property type="match status" value="1"/>
</dbReference>
<organism evidence="6 7">
    <name type="scientific">Cryptosporidium canis</name>
    <dbReference type="NCBI Taxonomy" id="195482"/>
    <lineage>
        <taxon>Eukaryota</taxon>
        <taxon>Sar</taxon>
        <taxon>Alveolata</taxon>
        <taxon>Apicomplexa</taxon>
        <taxon>Conoidasida</taxon>
        <taxon>Coccidia</taxon>
        <taxon>Eucoccidiorida</taxon>
        <taxon>Eimeriorina</taxon>
        <taxon>Cryptosporidiidae</taxon>
        <taxon>Cryptosporidium</taxon>
    </lineage>
</organism>
<evidence type="ECO:0000256" key="2">
    <source>
        <dbReference type="ARBA" id="ARBA00006374"/>
    </source>
</evidence>
<protein>
    <submittedName>
        <fullName evidence="6">RRp1-like protein</fullName>
    </submittedName>
</protein>
<dbReference type="InterPro" id="IPR010301">
    <property type="entry name" value="RRP1"/>
</dbReference>
<feature type="compositionally biased region" description="Polar residues" evidence="5">
    <location>
        <begin position="432"/>
        <end position="456"/>
    </location>
</feature>
<comment type="caution">
    <text evidence="6">The sequence shown here is derived from an EMBL/GenBank/DDBJ whole genome shotgun (WGS) entry which is preliminary data.</text>
</comment>
<dbReference type="EMBL" id="JAPCXB010000071">
    <property type="protein sequence ID" value="KAJ1610185.1"/>
    <property type="molecule type" value="Genomic_DNA"/>
</dbReference>
<evidence type="ECO:0000256" key="3">
    <source>
        <dbReference type="ARBA" id="ARBA00022552"/>
    </source>
</evidence>
<name>A0ABQ8P6K2_9CRYT</name>
<dbReference type="PANTHER" id="PTHR13026:SF0">
    <property type="entry name" value="RIBOSOMAL RNA PROCESSING 1B"/>
    <property type="match status" value="1"/>
</dbReference>
<evidence type="ECO:0000256" key="4">
    <source>
        <dbReference type="ARBA" id="ARBA00023242"/>
    </source>
</evidence>
<reference evidence="6" key="1">
    <citation type="submission" date="2022-10" db="EMBL/GenBank/DDBJ databases">
        <title>Adaptive evolution leads to modifications in subtelomeric GC content in a zoonotic Cryptosporidium species.</title>
        <authorList>
            <person name="Li J."/>
            <person name="Feng Y."/>
            <person name="Xiao L."/>
        </authorList>
    </citation>
    <scope>NUCLEOTIDE SEQUENCE</scope>
    <source>
        <strain evidence="6">25894</strain>
    </source>
</reference>
<comment type="subcellular location">
    <subcellularLocation>
        <location evidence="1">Nucleus</location>
    </subcellularLocation>
</comment>
<keyword evidence="7" id="KW-1185">Reference proteome</keyword>
<sequence>MKSSLKGENELLVRLSKTLTSVSSASRKKGLDIITRYISKHSNSITRLQIIKIWKGLYYSMWLSDKVLIQREMAVNISKLQRKFEIKECLLSFIEEFYLMMRFRWDGLDHYRMDKFTFLQRTMLAESLDILAKKNFDSEFACGLFDVYCRSLFVDSIDNDKLMSKKRKYLFMDNSTESVNEVESSNMLPISKLTGIGVPLIFCKQFPQEFVYILYEQFKLHGDKSSNSNFTNEYITSLFNSYSVFITNIIESCSSHSTLIECIYSQLILKLLDYDILLDQVLSDIEDLSIDQEERNAISDFLSENIVSLMLILQSSLKTLSKLNSDSINQNKRNNIYSTLDKIDLFLKNSSSKSLPKVSKNKKPIASKQETIKCTGGKEDKEKRVRFDMSKNVRMLLPDSISTSKALVKIFDKKRKLKDNNQLNCILFRSSSNSEDNNTSISSEPDSTQNGGTESLKNIEIVSAEEALSKPTVPNSSPSKSILKIK</sequence>
<keyword evidence="3" id="KW-0698">rRNA processing</keyword>
<dbReference type="Proteomes" id="UP001071777">
    <property type="component" value="Unassembled WGS sequence"/>
</dbReference>
<dbReference type="PANTHER" id="PTHR13026">
    <property type="entry name" value="NNP-1 PROTEIN NOVEL NUCLEAR PROTEIN 1 NOP52"/>
    <property type="match status" value="1"/>
</dbReference>